<protein>
    <submittedName>
        <fullName evidence="2">ECF transporter S component</fullName>
    </submittedName>
</protein>
<sequence length="152" mass="15912">MNITLLTRTALLLALALLFTQVKLQWVSGPAVNALLIIATAANGLWSGVLLGALTPVLAFLGGFMPLVFVVPVIAAGNILFCVTFAWLHKRNGMAAVAAGATLKFLLLALSVNYLIQVPPPVAKALSLPQLFTALAGGALALLLLRYLPARD</sequence>
<dbReference type="AlphaFoldDB" id="A0A845L2H1"/>
<dbReference type="EMBL" id="WXEY01000013">
    <property type="protein sequence ID" value="MZP30453.1"/>
    <property type="molecule type" value="Genomic_DNA"/>
</dbReference>
<dbReference type="InterPro" id="IPR024529">
    <property type="entry name" value="ECF_trnsprt_substrate-spec"/>
</dbReference>
<feature type="transmembrane region" description="Helical" evidence="1">
    <location>
        <begin position="34"/>
        <end position="60"/>
    </location>
</feature>
<proteinExistence type="predicted"/>
<feature type="transmembrane region" description="Helical" evidence="1">
    <location>
        <begin position="94"/>
        <end position="116"/>
    </location>
</feature>
<evidence type="ECO:0000256" key="1">
    <source>
        <dbReference type="SAM" id="Phobius"/>
    </source>
</evidence>
<keyword evidence="1" id="KW-0812">Transmembrane</keyword>
<accession>A0A845L2H1</accession>
<name>A0A845L2H1_9FIRM</name>
<evidence type="ECO:0000313" key="3">
    <source>
        <dbReference type="Proteomes" id="UP000463470"/>
    </source>
</evidence>
<organism evidence="2 3">
    <name type="scientific">Heliomicrobium undosum</name>
    <dbReference type="NCBI Taxonomy" id="121734"/>
    <lineage>
        <taxon>Bacteria</taxon>
        <taxon>Bacillati</taxon>
        <taxon>Bacillota</taxon>
        <taxon>Clostridia</taxon>
        <taxon>Eubacteriales</taxon>
        <taxon>Heliobacteriaceae</taxon>
        <taxon>Heliomicrobium</taxon>
    </lineage>
</organism>
<feature type="transmembrane region" description="Helical" evidence="1">
    <location>
        <begin position="128"/>
        <end position="148"/>
    </location>
</feature>
<feature type="transmembrane region" description="Helical" evidence="1">
    <location>
        <begin position="67"/>
        <end position="88"/>
    </location>
</feature>
<dbReference type="RefSeq" id="WP_161258972.1">
    <property type="nucleotide sequence ID" value="NZ_WXEY01000013.1"/>
</dbReference>
<gene>
    <name evidence="2" type="ORF">GTO91_12090</name>
</gene>
<keyword evidence="3" id="KW-1185">Reference proteome</keyword>
<evidence type="ECO:0000313" key="2">
    <source>
        <dbReference type="EMBL" id="MZP30453.1"/>
    </source>
</evidence>
<keyword evidence="1" id="KW-0472">Membrane</keyword>
<comment type="caution">
    <text evidence="2">The sequence shown here is derived from an EMBL/GenBank/DDBJ whole genome shotgun (WGS) entry which is preliminary data.</text>
</comment>
<dbReference type="Proteomes" id="UP000463470">
    <property type="component" value="Unassembled WGS sequence"/>
</dbReference>
<reference evidence="2 3" key="1">
    <citation type="submission" date="2020-01" db="EMBL/GenBank/DDBJ databases">
        <title>Whole-genome sequence of Heliobacterium undosum DSM 13378.</title>
        <authorList>
            <person name="Kyndt J.A."/>
            <person name="Meyer T.E."/>
        </authorList>
    </citation>
    <scope>NUCLEOTIDE SEQUENCE [LARGE SCALE GENOMIC DNA]</scope>
    <source>
        <strain evidence="2 3">DSM 13378</strain>
    </source>
</reference>
<keyword evidence="1" id="KW-1133">Transmembrane helix</keyword>
<dbReference type="Pfam" id="PF12822">
    <property type="entry name" value="ECF_trnsprt"/>
    <property type="match status" value="1"/>
</dbReference>
<dbReference type="OrthoDB" id="9809154at2"/>